<comment type="caution">
    <text evidence="1">The sequence shown here is derived from an EMBL/GenBank/DDBJ whole genome shotgun (WGS) entry which is preliminary data.</text>
</comment>
<name>A0A0F9YF11_9BACT</name>
<proteinExistence type="predicted"/>
<dbReference type="Proteomes" id="UP000034934">
    <property type="component" value="Unassembled WGS sequence"/>
</dbReference>
<evidence type="ECO:0000313" key="2">
    <source>
        <dbReference type="Proteomes" id="UP000034934"/>
    </source>
</evidence>
<organism evidence="1 2">
    <name type="scientific">Candidatus Nomurabacteria bacterium GW2011_GWF1_31_48</name>
    <dbReference type="NCBI Taxonomy" id="1618767"/>
    <lineage>
        <taxon>Bacteria</taxon>
        <taxon>Candidatus Nomuraibacteriota</taxon>
    </lineage>
</organism>
<dbReference type="AlphaFoldDB" id="A0A0F9YF11"/>
<protein>
    <submittedName>
        <fullName evidence="1">Uncharacterized protein</fullName>
    </submittedName>
</protein>
<accession>A0A0F9YF11</accession>
<dbReference type="EMBL" id="LBOG01000003">
    <property type="protein sequence ID" value="KKP30254.1"/>
    <property type="molecule type" value="Genomic_DNA"/>
</dbReference>
<reference evidence="1 2" key="1">
    <citation type="journal article" date="2015" name="Nature">
        <title>rRNA introns, odd ribosomes, and small enigmatic genomes across a large radiation of phyla.</title>
        <authorList>
            <person name="Brown C.T."/>
            <person name="Hug L.A."/>
            <person name="Thomas B.C."/>
            <person name="Sharon I."/>
            <person name="Castelle C.J."/>
            <person name="Singh A."/>
            <person name="Wilkins M.J."/>
            <person name="Williams K.H."/>
            <person name="Banfield J.F."/>
        </authorList>
    </citation>
    <scope>NUCLEOTIDE SEQUENCE [LARGE SCALE GENOMIC DNA]</scope>
</reference>
<sequence>MTFFDKIKQKIWDYIYSFFLPTRKFLLKTGIIWHKKGRQKYHIGWLAPGKSLEALKLHLNAKWGFGNHFIAWIDEDQVLSWRKLMDFEEQYHLRIYKDGEICGHFEFTPESHPFKHMEERGEIDKREDFLKFLGDFVVQKKYISHLKLDPDAFDPKSEITIEEN</sequence>
<gene>
    <name evidence="1" type="ORF">UR19_C0003G0090</name>
</gene>
<evidence type="ECO:0000313" key="1">
    <source>
        <dbReference type="EMBL" id="KKP30254.1"/>
    </source>
</evidence>